<dbReference type="EMBL" id="JASPKZ010010286">
    <property type="protein sequence ID" value="KAJ9574470.1"/>
    <property type="molecule type" value="Genomic_DNA"/>
</dbReference>
<feature type="non-terminal residue" evidence="6">
    <location>
        <position position="408"/>
    </location>
</feature>
<evidence type="ECO:0000256" key="5">
    <source>
        <dbReference type="RuleBase" id="RU362059"/>
    </source>
</evidence>
<organism evidence="6 7">
    <name type="scientific">Diploptera punctata</name>
    <name type="common">Pacific beetle cockroach</name>
    <dbReference type="NCBI Taxonomy" id="6984"/>
    <lineage>
        <taxon>Eukaryota</taxon>
        <taxon>Metazoa</taxon>
        <taxon>Ecdysozoa</taxon>
        <taxon>Arthropoda</taxon>
        <taxon>Hexapoda</taxon>
        <taxon>Insecta</taxon>
        <taxon>Pterygota</taxon>
        <taxon>Neoptera</taxon>
        <taxon>Polyneoptera</taxon>
        <taxon>Dictyoptera</taxon>
        <taxon>Blattodea</taxon>
        <taxon>Blaberoidea</taxon>
        <taxon>Blaberidae</taxon>
        <taxon>Diplopterinae</taxon>
        <taxon>Diploptera</taxon>
    </lineage>
</organism>
<reference evidence="6" key="2">
    <citation type="submission" date="2023-05" db="EMBL/GenBank/DDBJ databases">
        <authorList>
            <person name="Fouks B."/>
        </authorList>
    </citation>
    <scope>NUCLEOTIDE SEQUENCE</scope>
    <source>
        <strain evidence="6">Stay&amp;Tobe</strain>
        <tissue evidence="6">Testes</tissue>
    </source>
</reference>
<dbReference type="AlphaFoldDB" id="A0AAD7Z669"/>
<evidence type="ECO:0000256" key="3">
    <source>
        <dbReference type="ARBA" id="ARBA00022679"/>
    </source>
</evidence>
<accession>A0AAD7Z669</accession>
<comment type="similarity">
    <text evidence="1 4">Belongs to the UDP-glycosyltransferase family.</text>
</comment>
<proteinExistence type="inferred from homology"/>
<comment type="catalytic activity">
    <reaction evidence="5">
        <text>glucuronate acceptor + UDP-alpha-D-glucuronate = acceptor beta-D-glucuronoside + UDP + H(+)</text>
        <dbReference type="Rhea" id="RHEA:21032"/>
        <dbReference type="ChEBI" id="CHEBI:15378"/>
        <dbReference type="ChEBI" id="CHEBI:58052"/>
        <dbReference type="ChEBI" id="CHEBI:58223"/>
        <dbReference type="ChEBI" id="CHEBI:132367"/>
        <dbReference type="ChEBI" id="CHEBI:132368"/>
        <dbReference type="EC" id="2.4.1.17"/>
    </reaction>
</comment>
<keyword evidence="2 4" id="KW-0328">Glycosyltransferase</keyword>
<dbReference type="EC" id="2.4.1.17" evidence="5"/>
<comment type="subcellular location">
    <subcellularLocation>
        <location evidence="5">Membrane</location>
        <topology evidence="5">Single-pass membrane protein</topology>
    </subcellularLocation>
</comment>
<evidence type="ECO:0000313" key="6">
    <source>
        <dbReference type="EMBL" id="KAJ9574470.1"/>
    </source>
</evidence>
<dbReference type="PROSITE" id="PS00375">
    <property type="entry name" value="UDPGT"/>
    <property type="match status" value="1"/>
</dbReference>
<dbReference type="FunFam" id="3.40.50.2000:FF:000144">
    <property type="entry name" value="UDP-glucuronosyltransferase"/>
    <property type="match status" value="1"/>
</dbReference>
<gene>
    <name evidence="6" type="ORF">L9F63_008358</name>
</gene>
<dbReference type="PANTHER" id="PTHR48043:SF114">
    <property type="entry name" value="IP04436P-RELATED"/>
    <property type="match status" value="1"/>
</dbReference>
<dbReference type="CDD" id="cd03784">
    <property type="entry name" value="GT1_Gtf-like"/>
    <property type="match status" value="1"/>
</dbReference>
<dbReference type="InterPro" id="IPR002213">
    <property type="entry name" value="UDP_glucos_trans"/>
</dbReference>
<feature type="signal peptide" evidence="5">
    <location>
        <begin position="1"/>
        <end position="20"/>
    </location>
</feature>
<evidence type="ECO:0000313" key="7">
    <source>
        <dbReference type="Proteomes" id="UP001233999"/>
    </source>
</evidence>
<sequence length="408" mass="45564">MVSITLTSVILIIVSHEVTSARILGLFPYTGKSHFQVSGALMEGLARRGHQVVVLSHFPMKHPPPNYIDISLQGIMNTKVENLPIQDAVDEGIIRNMENIIKSGIEACETSLASTPVQNLIKSEEKFDLIVVEFFNTDCILGFVHKFKTPFIAIQSSVIIPWTNHRFGNPDNPSYMPSQFSSSSDKMDFHERLLNTLYQEVLKLVYEAFVTKPSQTIVNKFFGESLPPLSELANNASLMFLNTHFTITKPRPFVPAIVEVAGIHIGEPQELPQDLKMFMDEATHGVIYFCLGSQVRIDTMPAEKLAAFMQVFSEIPQRVVWKWEGDKLPGQPKNIMTVKWLPQYDVLCHPAMRVFVTHAGLLGTIEAVNCGVPMLTIPLFGDQKHNAECLVTAGESLMEAVLDVINDN</sequence>
<dbReference type="Proteomes" id="UP001233999">
    <property type="component" value="Unassembled WGS sequence"/>
</dbReference>
<dbReference type="FunFam" id="3.40.50.2000:FF:000050">
    <property type="entry name" value="UDP-glucuronosyltransferase"/>
    <property type="match status" value="1"/>
</dbReference>
<protein>
    <recommendedName>
        <fullName evidence="5">UDP-glucuronosyltransferase</fullName>
        <ecNumber evidence="5">2.4.1.17</ecNumber>
    </recommendedName>
</protein>
<keyword evidence="5" id="KW-0732">Signal</keyword>
<dbReference type="GO" id="GO:0015020">
    <property type="term" value="F:glucuronosyltransferase activity"/>
    <property type="evidence" value="ECO:0007669"/>
    <property type="project" value="UniProtKB-EC"/>
</dbReference>
<evidence type="ECO:0000256" key="2">
    <source>
        <dbReference type="ARBA" id="ARBA00022676"/>
    </source>
</evidence>
<dbReference type="PANTHER" id="PTHR48043">
    <property type="entry name" value="EG:EG0003.4 PROTEIN-RELATED"/>
    <property type="match status" value="1"/>
</dbReference>
<dbReference type="InterPro" id="IPR050271">
    <property type="entry name" value="UDP-glycosyltransferase"/>
</dbReference>
<feature type="chain" id="PRO_5041781785" description="UDP-glucuronosyltransferase" evidence="5">
    <location>
        <begin position="21"/>
        <end position="408"/>
    </location>
</feature>
<comment type="caution">
    <text evidence="6">The sequence shown here is derived from an EMBL/GenBank/DDBJ whole genome shotgun (WGS) entry which is preliminary data.</text>
</comment>
<keyword evidence="3 4" id="KW-0808">Transferase</keyword>
<evidence type="ECO:0000256" key="1">
    <source>
        <dbReference type="ARBA" id="ARBA00009995"/>
    </source>
</evidence>
<dbReference type="Pfam" id="PF00201">
    <property type="entry name" value="UDPGT"/>
    <property type="match status" value="1"/>
</dbReference>
<dbReference type="SUPFAM" id="SSF53756">
    <property type="entry name" value="UDP-Glycosyltransferase/glycogen phosphorylase"/>
    <property type="match status" value="1"/>
</dbReference>
<dbReference type="Gene3D" id="3.40.50.2000">
    <property type="entry name" value="Glycogen Phosphorylase B"/>
    <property type="match status" value="1"/>
</dbReference>
<dbReference type="GO" id="GO:0016020">
    <property type="term" value="C:membrane"/>
    <property type="evidence" value="ECO:0007669"/>
    <property type="project" value="UniProtKB-SubCell"/>
</dbReference>
<name>A0AAD7Z669_DIPPU</name>
<evidence type="ECO:0000256" key="4">
    <source>
        <dbReference type="RuleBase" id="RU003718"/>
    </source>
</evidence>
<reference evidence="6" key="1">
    <citation type="journal article" date="2023" name="IScience">
        <title>Live-bearing cockroach genome reveals convergent evolutionary mechanisms linked to viviparity in insects and beyond.</title>
        <authorList>
            <person name="Fouks B."/>
            <person name="Harrison M.C."/>
            <person name="Mikhailova A.A."/>
            <person name="Marchal E."/>
            <person name="English S."/>
            <person name="Carruthers M."/>
            <person name="Jennings E.C."/>
            <person name="Chiamaka E.L."/>
            <person name="Frigard R.A."/>
            <person name="Pippel M."/>
            <person name="Attardo G.M."/>
            <person name="Benoit J.B."/>
            <person name="Bornberg-Bauer E."/>
            <person name="Tobe S.S."/>
        </authorList>
    </citation>
    <scope>NUCLEOTIDE SEQUENCE</scope>
    <source>
        <strain evidence="6">Stay&amp;Tobe</strain>
    </source>
</reference>
<keyword evidence="7" id="KW-1185">Reference proteome</keyword>
<dbReference type="InterPro" id="IPR035595">
    <property type="entry name" value="UDP_glycos_trans_CS"/>
</dbReference>